<comment type="subcellular location">
    <subcellularLocation>
        <location evidence="1">Golgi apparatus</location>
        <location evidence="1">trans-Golgi network membrane</location>
        <topology evidence="1">Multi-pass membrane protein</topology>
    </subcellularLocation>
    <subcellularLocation>
        <location evidence="2">Prevacuolar compartment membrane</location>
        <topology evidence="2">Multi-pass membrane protein</topology>
    </subcellularLocation>
</comment>
<dbReference type="FunFam" id="3.30.60.270:FF:000005">
    <property type="entry name" value="Sortilin"/>
    <property type="match status" value="2"/>
</dbReference>
<organism evidence="20 21">
    <name type="scientific">Terfezia boudieri ATCC MYA-4762</name>
    <dbReference type="NCBI Taxonomy" id="1051890"/>
    <lineage>
        <taxon>Eukaryota</taxon>
        <taxon>Fungi</taxon>
        <taxon>Dikarya</taxon>
        <taxon>Ascomycota</taxon>
        <taxon>Pezizomycotina</taxon>
        <taxon>Pezizomycetes</taxon>
        <taxon>Pezizales</taxon>
        <taxon>Pezizaceae</taxon>
        <taxon>Terfezia</taxon>
    </lineage>
</organism>
<evidence type="ECO:0000256" key="11">
    <source>
        <dbReference type="ARBA" id="ARBA00023170"/>
    </source>
</evidence>
<dbReference type="CDD" id="cd15482">
    <property type="entry name" value="Sialidase_non-viral"/>
    <property type="match status" value="1"/>
</dbReference>
<feature type="transmembrane region" description="Helical" evidence="17">
    <location>
        <begin position="1380"/>
        <end position="1401"/>
    </location>
</feature>
<keyword evidence="10 17" id="KW-0472">Membrane</keyword>
<evidence type="ECO:0000256" key="2">
    <source>
        <dbReference type="ARBA" id="ARBA00004488"/>
    </source>
</evidence>
<dbReference type="SUPFAM" id="SSF110296">
    <property type="entry name" value="Oligoxyloglucan reducing end-specific cellobiohydrolase"/>
    <property type="match status" value="2"/>
</dbReference>
<keyword evidence="8 17" id="KW-1133">Transmembrane helix</keyword>
<evidence type="ECO:0000256" key="16">
    <source>
        <dbReference type="ARBA" id="ARBA00031902"/>
    </source>
</evidence>
<keyword evidence="18" id="KW-0732">Signal</keyword>
<feature type="transmembrane region" description="Helical" evidence="17">
    <location>
        <begin position="1427"/>
        <end position="1450"/>
    </location>
</feature>
<keyword evidence="4" id="KW-0813">Transport</keyword>
<feature type="signal peptide" evidence="18">
    <location>
        <begin position="1"/>
        <end position="23"/>
    </location>
</feature>
<evidence type="ECO:0000256" key="18">
    <source>
        <dbReference type="SAM" id="SignalP"/>
    </source>
</evidence>
<evidence type="ECO:0000256" key="7">
    <source>
        <dbReference type="ARBA" id="ARBA00022927"/>
    </source>
</evidence>
<evidence type="ECO:0000256" key="5">
    <source>
        <dbReference type="ARBA" id="ARBA00022692"/>
    </source>
</evidence>
<gene>
    <name evidence="20" type="ORF">L211DRAFT_784301</name>
</gene>
<feature type="domain" description="VPS10" evidence="19">
    <location>
        <begin position="48"/>
        <end position="682"/>
    </location>
</feature>
<protein>
    <recommendedName>
        <fullName evidence="3">Vacuolar protein sorting/targeting protein 10</fullName>
    </recommendedName>
    <alternativeName>
        <fullName evidence="15">Carboxypeptidase Y receptor</fullName>
    </alternativeName>
    <alternativeName>
        <fullName evidence="14 16">Sortilin VPS10</fullName>
    </alternativeName>
</protein>
<evidence type="ECO:0000256" key="14">
    <source>
        <dbReference type="ARBA" id="ARBA00031250"/>
    </source>
</evidence>
<evidence type="ECO:0000256" key="4">
    <source>
        <dbReference type="ARBA" id="ARBA00022448"/>
    </source>
</evidence>
<keyword evidence="20" id="KW-0378">Hydrolase</keyword>
<dbReference type="PANTHER" id="PTHR12106">
    <property type="entry name" value="SORTILIN RELATED"/>
    <property type="match status" value="1"/>
</dbReference>
<dbReference type="EMBL" id="ML121540">
    <property type="protein sequence ID" value="RPB24773.1"/>
    <property type="molecule type" value="Genomic_DNA"/>
</dbReference>
<keyword evidence="5 17" id="KW-0812">Transmembrane</keyword>
<evidence type="ECO:0000256" key="17">
    <source>
        <dbReference type="SAM" id="Phobius"/>
    </source>
</evidence>
<accession>A0A3N4LPE0</accession>
<dbReference type="GO" id="GO:0016020">
    <property type="term" value="C:membrane"/>
    <property type="evidence" value="ECO:0007669"/>
    <property type="project" value="InterPro"/>
</dbReference>
<dbReference type="InterPro" id="IPR006581">
    <property type="entry name" value="VPS10"/>
</dbReference>
<comment type="function">
    <text evidence="13">Functions as a sorting receptor in the Golgi compartment required for the intracellular sorting and delivery of soluble vacuolar proteins, like carboxypeptidase Y (CPY) and proteinase A. Executes multiple rounds of sorting by cycling between the late Golgi and a prevacuolar endosome-like compartment.</text>
</comment>
<dbReference type="OrthoDB" id="443634at2759"/>
<keyword evidence="7" id="KW-0653">Protein transport</keyword>
<dbReference type="GO" id="GO:0006623">
    <property type="term" value="P:protein targeting to vacuole"/>
    <property type="evidence" value="ECO:0007669"/>
    <property type="project" value="TreeGrafter"/>
</dbReference>
<dbReference type="Proteomes" id="UP000267821">
    <property type="component" value="Unassembled WGS sequence"/>
</dbReference>
<keyword evidence="11" id="KW-0675">Receptor</keyword>
<dbReference type="GO" id="GO:0005794">
    <property type="term" value="C:Golgi apparatus"/>
    <property type="evidence" value="ECO:0007669"/>
    <property type="project" value="UniProtKB-SubCell"/>
</dbReference>
<evidence type="ECO:0000256" key="12">
    <source>
        <dbReference type="ARBA" id="ARBA00023180"/>
    </source>
</evidence>
<evidence type="ECO:0000256" key="6">
    <source>
        <dbReference type="ARBA" id="ARBA00022737"/>
    </source>
</evidence>
<dbReference type="GO" id="GO:0016787">
    <property type="term" value="F:hydrolase activity"/>
    <property type="evidence" value="ECO:0007669"/>
    <property type="project" value="UniProtKB-KW"/>
</dbReference>
<keyword evidence="6" id="KW-0677">Repeat</keyword>
<reference evidence="20 21" key="1">
    <citation type="journal article" date="2018" name="Nat. Ecol. Evol.">
        <title>Pezizomycetes genomes reveal the molecular basis of ectomycorrhizal truffle lifestyle.</title>
        <authorList>
            <person name="Murat C."/>
            <person name="Payen T."/>
            <person name="Noel B."/>
            <person name="Kuo A."/>
            <person name="Morin E."/>
            <person name="Chen J."/>
            <person name="Kohler A."/>
            <person name="Krizsan K."/>
            <person name="Balestrini R."/>
            <person name="Da Silva C."/>
            <person name="Montanini B."/>
            <person name="Hainaut M."/>
            <person name="Levati E."/>
            <person name="Barry K.W."/>
            <person name="Belfiori B."/>
            <person name="Cichocki N."/>
            <person name="Clum A."/>
            <person name="Dockter R.B."/>
            <person name="Fauchery L."/>
            <person name="Guy J."/>
            <person name="Iotti M."/>
            <person name="Le Tacon F."/>
            <person name="Lindquist E.A."/>
            <person name="Lipzen A."/>
            <person name="Malagnac F."/>
            <person name="Mello A."/>
            <person name="Molinier V."/>
            <person name="Miyauchi S."/>
            <person name="Poulain J."/>
            <person name="Riccioni C."/>
            <person name="Rubini A."/>
            <person name="Sitrit Y."/>
            <person name="Splivallo R."/>
            <person name="Traeger S."/>
            <person name="Wang M."/>
            <person name="Zifcakova L."/>
            <person name="Wipf D."/>
            <person name="Zambonelli A."/>
            <person name="Paolocci F."/>
            <person name="Nowrousian M."/>
            <person name="Ottonello S."/>
            <person name="Baldrian P."/>
            <person name="Spatafora J.W."/>
            <person name="Henrissat B."/>
            <person name="Nagy L.G."/>
            <person name="Aury J.M."/>
            <person name="Wincker P."/>
            <person name="Grigoriev I.V."/>
            <person name="Bonfante P."/>
            <person name="Martin F.M."/>
        </authorList>
    </citation>
    <scope>NUCLEOTIDE SEQUENCE [LARGE SCALE GENOMIC DNA]</scope>
    <source>
        <strain evidence="20 21">ATCC MYA-4762</strain>
    </source>
</reference>
<dbReference type="GO" id="GO:0006895">
    <property type="term" value="P:Golgi to endosome transport"/>
    <property type="evidence" value="ECO:0007669"/>
    <property type="project" value="TreeGrafter"/>
</dbReference>
<keyword evidence="9" id="KW-0333">Golgi apparatus</keyword>
<dbReference type="Gene3D" id="3.30.60.270">
    <property type="match status" value="2"/>
</dbReference>
<evidence type="ECO:0000313" key="20">
    <source>
        <dbReference type="EMBL" id="RPB24773.1"/>
    </source>
</evidence>
<evidence type="ECO:0000256" key="3">
    <source>
        <dbReference type="ARBA" id="ARBA00015369"/>
    </source>
</evidence>
<dbReference type="FunCoup" id="A0A3N4LPE0">
    <property type="interactions" value="176"/>
</dbReference>
<dbReference type="InterPro" id="IPR050310">
    <property type="entry name" value="VPS10-sortilin"/>
</dbReference>
<dbReference type="STRING" id="1051890.A0A3N4LPE0"/>
<dbReference type="InterPro" id="IPR031777">
    <property type="entry name" value="Sortilin_C"/>
</dbReference>
<dbReference type="InterPro" id="IPR015943">
    <property type="entry name" value="WD40/YVTN_repeat-like_dom_sf"/>
</dbReference>
<dbReference type="Gene3D" id="2.130.10.10">
    <property type="entry name" value="YVTN repeat-like/Quinoprotein amine dehydrogenase"/>
    <property type="match status" value="2"/>
</dbReference>
<evidence type="ECO:0000256" key="1">
    <source>
        <dbReference type="ARBA" id="ARBA00004166"/>
    </source>
</evidence>
<keyword evidence="21" id="KW-1185">Reference proteome</keyword>
<evidence type="ECO:0000256" key="9">
    <source>
        <dbReference type="ARBA" id="ARBA00023034"/>
    </source>
</evidence>
<evidence type="ECO:0000256" key="15">
    <source>
        <dbReference type="ARBA" id="ARBA00031354"/>
    </source>
</evidence>
<sequence>MQLLGVFASTALLALLGPTYVGAAKKPQINKKAFDSLPKSYFYFEDSPVILSLEDQSKIVWRSDDDGATWKSIEKIPVEKVLDIYPHPFDKKKAYVLTLGREHFVTSDQGKSWQKFETEWPPSLQRNPLSHHATKHNYVLYTGMKCIQDEVWRDKFFCEEKTWYTKDGFDSDPKELMEKDKKTHGCMFARSTPYFDKGSESSVLCIVNGAKPGAENWVLLVADDLSGPWKEPALDGFKEFSGVTGLASVKKFIVAAAKSAGTDEMSLFVSDDADNWDRAEFPSSHGGLKQGAYTILESTKHSLQVDVLTTWTLNPIGALFTSNSNGTYFTKNIDHTNRNIHGNVDFEQVANIQGIVLVNIVDNAEEVLKGNGNDRITKKIKSQISFDGGHTFKDLKTDKDDKLHVHSVTDARNGGRVFSSPAPGILLAVGNTGKYLSDYEHGDVYVSDDAGLTWSKTDLKGPHMYEFGDSGSILVAVADKTKTDKLRYSLNHGKVWESVDLDVELQVAALTTVPDSTAKKFTMIALGKDGKNYIFSFNFDGVLDRQCKQDDDGKKSDYEKWYARLDEKGNPDCLMGHKQFFYRRKKDADCFVNAEYKDPVPEEENCPCIDEDYECDFEFAAKDGEGKCELIGKLKVPEGACKKEGDTFKGSSGYRLIPGNTCTKGIKKDEEKEWHCDKGVKPPSSGKIKSVSKTFDDAGGFMEYYYLMPGSDASGSDEAKMLYADFLQTIVMRTDENKIYITHDQGAIWDIPKELKGQQINAIYPHPYNNDIVFFTTPSKKFFYSIDRGQTIQEGQGPDPPTRRDDIPLALRFHPTRSDYMIWISDRDCGVPSSKACHAAAYYTNDRGRTWRILSPYVKNCAWVHSKVLVNTPEKLIFCERYAKDERPSDANPIKLVASDDFFKTETTHFEKIIGFATMEEFIVAAVVKDELSLKLDASVDGKIFAEAHFPHNFQVDKQQAYTLLDSVTHAIFVHVTVNPMRGSEYGAILKSNSNGTSYVLSLSDVNRNEAGFVDFEKMQGLEGVAIVNVVVNVDETNKGGKKKLKSKITHNDGGAWNYLPPPEKDVDGKSYDCNVKDLEKCSLNLHGYTERKDPRHTFSSGSAVGVLVGVGNVGEYLTSKSDGNTYITRDGGVTWKEIRKGSYMWEYGDQGSIILIVDEDDPTDIVYYTLDEGETWNEYKFGDKMHVTDITTIPSDTSRKFLLWGNPVGKGGKAITVQIDFTGLTDKQCQLPEDPNDKDSDFVPWEPQHPNLDAEHACLFGHNVQYYRKKTDRLCYVGPKGHEPIESKKCPCGKHDFECDFNYERGNDGRCHLVSGLEKPDHKESCAKNQSLIEWYEPTGYRKIPLTKCVGGMELDKGKVKPCRGHEKEFNERHGPSGWAIFFGIIFALTVSGAIGWYVWNRWTGKFGAIRLGEDSSGEQSPLVRYPIIVISAVIAVAVAIPAIIQLAVEWVASKLSRPKRFTTRGSFARGNYAVVNDDDGELLGSDEDDEV</sequence>
<dbReference type="Gene3D" id="2.10.70.80">
    <property type="match status" value="2"/>
</dbReference>
<keyword evidence="12" id="KW-0325">Glycoprotein</keyword>
<dbReference type="InParanoid" id="A0A3N4LPE0"/>
<evidence type="ECO:0000256" key="8">
    <source>
        <dbReference type="ARBA" id="ARBA00022989"/>
    </source>
</evidence>
<evidence type="ECO:0000313" key="21">
    <source>
        <dbReference type="Proteomes" id="UP000267821"/>
    </source>
</evidence>
<feature type="domain" description="VPS10" evidence="19">
    <location>
        <begin position="728"/>
        <end position="1369"/>
    </location>
</feature>
<dbReference type="SMART" id="SM00602">
    <property type="entry name" value="VPS10"/>
    <property type="match status" value="2"/>
</dbReference>
<evidence type="ECO:0000256" key="10">
    <source>
        <dbReference type="ARBA" id="ARBA00023136"/>
    </source>
</evidence>
<dbReference type="Pfam" id="PF15901">
    <property type="entry name" value="Sortilin_C"/>
    <property type="match status" value="2"/>
</dbReference>
<dbReference type="PANTHER" id="PTHR12106:SF27">
    <property type="entry name" value="SORTILIN-RELATED RECEPTOR"/>
    <property type="match status" value="1"/>
</dbReference>
<dbReference type="GO" id="GO:0006896">
    <property type="term" value="P:Golgi to vacuole transport"/>
    <property type="evidence" value="ECO:0007669"/>
    <property type="project" value="TreeGrafter"/>
</dbReference>
<dbReference type="InterPro" id="IPR031778">
    <property type="entry name" value="Sortilin_N"/>
</dbReference>
<evidence type="ECO:0000259" key="19">
    <source>
        <dbReference type="SMART" id="SM00602"/>
    </source>
</evidence>
<feature type="chain" id="PRO_5018165333" description="Vacuolar protein sorting/targeting protein 10" evidence="18">
    <location>
        <begin position="24"/>
        <end position="1493"/>
    </location>
</feature>
<name>A0A3N4LPE0_9PEZI</name>
<evidence type="ECO:0000256" key="13">
    <source>
        <dbReference type="ARBA" id="ARBA00025569"/>
    </source>
</evidence>
<proteinExistence type="predicted"/>
<dbReference type="Pfam" id="PF15902">
    <property type="entry name" value="Sortilin-Vps10"/>
    <property type="match status" value="2"/>
</dbReference>
<dbReference type="GO" id="GO:0005829">
    <property type="term" value="C:cytosol"/>
    <property type="evidence" value="ECO:0007669"/>
    <property type="project" value="GOC"/>
</dbReference>